<reference evidence="4 5" key="1">
    <citation type="submission" date="2018-05" db="EMBL/GenBank/DDBJ databases">
        <authorList>
            <consortium name="IHU Genomes"/>
        </authorList>
    </citation>
    <scope>NUCLEOTIDE SEQUENCE [LARGE SCALE GENOMIC DNA]</scope>
    <source>
        <strain evidence="4 5">P7335</strain>
    </source>
</reference>
<feature type="domain" description="Fumarylacetoacetase-like C-terminal" evidence="3">
    <location>
        <begin position="73"/>
        <end position="282"/>
    </location>
</feature>
<evidence type="ECO:0000313" key="5">
    <source>
        <dbReference type="Proteomes" id="UP000252008"/>
    </source>
</evidence>
<proteinExistence type="inferred from homology"/>
<sequence>MQLVQFVHHGATRCGFVEGDGDDATVVELDWSLRDALVLLTAGQGERITEARNGRVKLSDVVLLPPVTPSSRIFCIGINYLDHQQESMDVFLATVPKAPVVFMKDLSSIAGPFDQLDLPSSLSVEFDWEAELGVVIGAPARNISEEDSWDVVAGYTVVNDVSVRDRQVRHVQWTLGKNAPASTPIGPGIVDRDTVGIKPDIEVTCRVNGVVKQNAFTRDLIFDIPRLISEISQVTPLLPGDIIVSGTAAGVGFKRNPPEFLREGDVVEVEIAGVGKISNTVRTEC</sequence>
<evidence type="ECO:0000256" key="2">
    <source>
        <dbReference type="ARBA" id="ARBA00022723"/>
    </source>
</evidence>
<comment type="similarity">
    <text evidence="1">Belongs to the FAH family.</text>
</comment>
<dbReference type="PANTHER" id="PTHR42796">
    <property type="entry name" value="FUMARYLACETOACETATE HYDROLASE DOMAIN-CONTAINING PROTEIN 2A-RELATED"/>
    <property type="match status" value="1"/>
</dbReference>
<protein>
    <submittedName>
        <fullName evidence="4">5-carboxymethyl-2-hydroxymuconate delta-isomerase [Halorhodospira halophila SL1]</fullName>
    </submittedName>
</protein>
<dbReference type="GO" id="GO:0046872">
    <property type="term" value="F:metal ion binding"/>
    <property type="evidence" value="ECO:0007669"/>
    <property type="project" value="UniProtKB-KW"/>
</dbReference>
<dbReference type="EMBL" id="UEGS01000001">
    <property type="protein sequence ID" value="SRX83806.1"/>
    <property type="molecule type" value="Genomic_DNA"/>
</dbReference>
<dbReference type="InterPro" id="IPR011234">
    <property type="entry name" value="Fumarylacetoacetase-like_C"/>
</dbReference>
<dbReference type="PANTHER" id="PTHR42796:SF4">
    <property type="entry name" value="FUMARYLACETOACETATE HYDROLASE DOMAIN-CONTAINING PROTEIN 2A"/>
    <property type="match status" value="1"/>
</dbReference>
<accession>A0A375YRR9</accession>
<name>A0A375YRR9_MYCPF</name>
<dbReference type="RefSeq" id="WP_165761644.1">
    <property type="nucleotide sequence ID" value="NZ_MVID01000030.1"/>
</dbReference>
<dbReference type="Gene3D" id="3.90.850.10">
    <property type="entry name" value="Fumarylacetoacetase-like, C-terminal domain"/>
    <property type="match status" value="1"/>
</dbReference>
<dbReference type="STRING" id="39692.BST38_24600"/>
<organism evidence="4 5">
    <name type="scientific">Mycolicibacterium parafortuitum</name>
    <name type="common">Mycobacterium parafortuitum</name>
    <dbReference type="NCBI Taxonomy" id="39692"/>
    <lineage>
        <taxon>Bacteria</taxon>
        <taxon>Bacillati</taxon>
        <taxon>Actinomycetota</taxon>
        <taxon>Actinomycetes</taxon>
        <taxon>Mycobacteriales</taxon>
        <taxon>Mycobacteriaceae</taxon>
        <taxon>Mycolicibacterium</taxon>
    </lineage>
</organism>
<dbReference type="InterPro" id="IPR051121">
    <property type="entry name" value="FAH"/>
</dbReference>
<dbReference type="GO" id="GO:0019752">
    <property type="term" value="P:carboxylic acid metabolic process"/>
    <property type="evidence" value="ECO:0007669"/>
    <property type="project" value="UniProtKB-ARBA"/>
</dbReference>
<dbReference type="Pfam" id="PF01557">
    <property type="entry name" value="FAA_hydrolase"/>
    <property type="match status" value="1"/>
</dbReference>
<evidence type="ECO:0000256" key="1">
    <source>
        <dbReference type="ARBA" id="ARBA00010211"/>
    </source>
</evidence>
<gene>
    <name evidence="4" type="ORF">MPP7335_05590</name>
</gene>
<keyword evidence="5" id="KW-1185">Reference proteome</keyword>
<evidence type="ECO:0000313" key="4">
    <source>
        <dbReference type="EMBL" id="SRX83806.1"/>
    </source>
</evidence>
<dbReference type="InterPro" id="IPR036663">
    <property type="entry name" value="Fumarylacetoacetase_C_sf"/>
</dbReference>
<dbReference type="AlphaFoldDB" id="A0A375YRR9"/>
<dbReference type="SUPFAM" id="SSF56529">
    <property type="entry name" value="FAH"/>
    <property type="match status" value="1"/>
</dbReference>
<dbReference type="FunFam" id="3.90.850.10:FF:000002">
    <property type="entry name" value="2-hydroxyhepta-2,4-diene-1,7-dioate isomerase"/>
    <property type="match status" value="1"/>
</dbReference>
<keyword evidence="4" id="KW-0413">Isomerase</keyword>
<dbReference type="GO" id="GO:0016853">
    <property type="term" value="F:isomerase activity"/>
    <property type="evidence" value="ECO:0007669"/>
    <property type="project" value="UniProtKB-KW"/>
</dbReference>
<evidence type="ECO:0000259" key="3">
    <source>
        <dbReference type="Pfam" id="PF01557"/>
    </source>
</evidence>
<dbReference type="Proteomes" id="UP000252008">
    <property type="component" value="Unassembled WGS sequence"/>
</dbReference>
<keyword evidence="2" id="KW-0479">Metal-binding</keyword>